<dbReference type="Gene3D" id="2.60.120.650">
    <property type="entry name" value="Cupin"/>
    <property type="match status" value="1"/>
</dbReference>
<gene>
    <name evidence="15" type="ORF">GSLYS_00015554001</name>
</gene>
<comment type="subcellular location">
    <subcellularLocation>
        <location evidence="2">Nucleus</location>
    </subcellularLocation>
</comment>
<dbReference type="Gene3D" id="1.25.40.10">
    <property type="entry name" value="Tetratricopeptide repeat domain"/>
    <property type="match status" value="2"/>
</dbReference>
<keyword evidence="9" id="KW-0408">Iron</keyword>
<evidence type="ECO:0000256" key="2">
    <source>
        <dbReference type="ARBA" id="ARBA00004123"/>
    </source>
</evidence>
<dbReference type="GO" id="GO:0046872">
    <property type="term" value="F:metal ion binding"/>
    <property type="evidence" value="ECO:0007669"/>
    <property type="project" value="UniProtKB-KW"/>
</dbReference>
<proteinExistence type="inferred from homology"/>
<dbReference type="GO" id="GO:0031490">
    <property type="term" value="F:chromatin DNA binding"/>
    <property type="evidence" value="ECO:0007669"/>
    <property type="project" value="TreeGrafter"/>
</dbReference>
<evidence type="ECO:0000256" key="8">
    <source>
        <dbReference type="ARBA" id="ARBA00023002"/>
    </source>
</evidence>
<protein>
    <recommendedName>
        <fullName evidence="14">JmjC domain-containing protein</fullName>
    </recommendedName>
</protein>
<dbReference type="SUPFAM" id="SSF48452">
    <property type="entry name" value="TPR-like"/>
    <property type="match status" value="2"/>
</dbReference>
<dbReference type="PROSITE" id="PS50005">
    <property type="entry name" value="TPR"/>
    <property type="match status" value="3"/>
</dbReference>
<feature type="region of interest" description="Disordered" evidence="13">
    <location>
        <begin position="812"/>
        <end position="835"/>
    </location>
</feature>
<feature type="compositionally biased region" description="Acidic residues" evidence="13">
    <location>
        <begin position="603"/>
        <end position="612"/>
    </location>
</feature>
<feature type="region of interest" description="Disordered" evidence="13">
    <location>
        <begin position="505"/>
        <end position="613"/>
    </location>
</feature>
<dbReference type="InterPro" id="IPR051630">
    <property type="entry name" value="Corepressor-Demethylase"/>
</dbReference>
<dbReference type="InterPro" id="IPR048562">
    <property type="entry name" value="KDM6A_B-like_C-hel"/>
</dbReference>
<keyword evidence="12" id="KW-0802">TPR repeat</keyword>
<comment type="similarity">
    <text evidence="11">Belongs to the UTX family.</text>
</comment>
<evidence type="ECO:0000256" key="7">
    <source>
        <dbReference type="ARBA" id="ARBA00022964"/>
    </source>
</evidence>
<dbReference type="GO" id="GO:0071558">
    <property type="term" value="F:histone H3K27me2/H3K27me3 demethylase activity"/>
    <property type="evidence" value="ECO:0007669"/>
    <property type="project" value="TreeGrafter"/>
</dbReference>
<dbReference type="AlphaFoldDB" id="A0AAV2I5F6"/>
<dbReference type="Gene3D" id="2.10.110.20">
    <property type="match status" value="1"/>
</dbReference>
<dbReference type="SMART" id="SM00558">
    <property type="entry name" value="JmjC"/>
    <property type="match status" value="1"/>
</dbReference>
<feature type="compositionally biased region" description="Low complexity" evidence="13">
    <location>
        <begin position="415"/>
        <end position="449"/>
    </location>
</feature>
<feature type="repeat" description="TPR" evidence="12">
    <location>
        <begin position="18"/>
        <end position="51"/>
    </location>
</feature>
<feature type="compositionally biased region" description="Polar residues" evidence="13">
    <location>
        <begin position="524"/>
        <end position="546"/>
    </location>
</feature>
<evidence type="ECO:0000256" key="1">
    <source>
        <dbReference type="ARBA" id="ARBA00001954"/>
    </source>
</evidence>
<keyword evidence="16" id="KW-1185">Reference proteome</keyword>
<comment type="cofactor">
    <cofactor evidence="1">
        <name>Fe(2+)</name>
        <dbReference type="ChEBI" id="CHEBI:29033"/>
    </cofactor>
</comment>
<keyword evidence="6" id="KW-0156">Chromatin regulator</keyword>
<dbReference type="GO" id="GO:0000978">
    <property type="term" value="F:RNA polymerase II cis-regulatory region sequence-specific DNA binding"/>
    <property type="evidence" value="ECO:0007669"/>
    <property type="project" value="TreeGrafter"/>
</dbReference>
<dbReference type="FunFam" id="2.10.110.20:FF:000001">
    <property type="entry name" value="lysine-specific demethylase 6A isoform X2"/>
    <property type="match status" value="1"/>
</dbReference>
<dbReference type="PROSITE" id="PS51184">
    <property type="entry name" value="JMJC"/>
    <property type="match status" value="1"/>
</dbReference>
<comment type="caution">
    <text evidence="15">The sequence shown here is derived from an EMBL/GenBank/DDBJ whole genome shotgun (WGS) entry which is preliminary data.</text>
</comment>
<feature type="repeat" description="TPR" evidence="12">
    <location>
        <begin position="209"/>
        <end position="242"/>
    </location>
</feature>
<dbReference type="Pfam" id="PF21326">
    <property type="entry name" value="KDM6_GATAL"/>
    <property type="match status" value="1"/>
</dbReference>
<feature type="compositionally biased region" description="Basic and acidic residues" evidence="13">
    <location>
        <begin position="812"/>
        <end position="828"/>
    </location>
</feature>
<feature type="compositionally biased region" description="Polar residues" evidence="13">
    <location>
        <begin position="458"/>
        <end position="480"/>
    </location>
</feature>
<evidence type="ECO:0000256" key="13">
    <source>
        <dbReference type="SAM" id="MobiDB-lite"/>
    </source>
</evidence>
<evidence type="ECO:0000259" key="14">
    <source>
        <dbReference type="PROSITE" id="PS51184"/>
    </source>
</evidence>
<feature type="compositionally biased region" description="Low complexity" evidence="13">
    <location>
        <begin position="581"/>
        <end position="593"/>
    </location>
</feature>
<evidence type="ECO:0000256" key="3">
    <source>
        <dbReference type="ARBA" id="ARBA00022553"/>
    </source>
</evidence>
<feature type="region of interest" description="Disordered" evidence="13">
    <location>
        <begin position="677"/>
        <end position="711"/>
    </location>
</feature>
<dbReference type="Pfam" id="PF21322">
    <property type="entry name" value="KDM6_C-hel"/>
    <property type="match status" value="1"/>
</dbReference>
<dbReference type="InterPro" id="IPR019734">
    <property type="entry name" value="TPR_rpt"/>
</dbReference>
<feature type="compositionally biased region" description="Low complexity" evidence="13">
    <location>
        <begin position="509"/>
        <end position="523"/>
    </location>
</feature>
<feature type="domain" description="JmjC" evidence="14">
    <location>
        <begin position="858"/>
        <end position="1021"/>
    </location>
</feature>
<evidence type="ECO:0000256" key="12">
    <source>
        <dbReference type="PROSITE-ProRule" id="PRU00339"/>
    </source>
</evidence>
<sequence length="1218" mass="135337">MSAYQKFHNVQPDYWKDAAFLYGLGLVYFHFNSYKWAIQVFQQLLYAEPGFRRASEVHLRLALMFKVLKQYDNSLKHFKLTLADSNPCICSPAEIRLHIAHLHEVQVSDGKYKQAKEAYEQFILTDNLTPTLKAAALRHLGWLYYTVSQLADKNTRESLAIQHLKASVDIDASNGQAWYLLGRCFSGVGRVHDAFDAYRQSIDKSEANADTWCSIGVLYQQQNQPMDALQAYICAVQLDKSHSAAWADLGVLYETCNQPNDALTCYLNATRNSESNSNLAAKIKFLQQNLGNMPLQHFQNKTQTLPSIEEAWRLPIPAELTSRQGNTGPAATPASGRGGPGGQDSDSFGDDAKKKKLKERKRPSTEPLEMPPPPPQPPASLSQSQYTMMQRMMSPQATLSPTQQNLLRQLQHQHLLSQQYKQQQQQSSLSSQGRIPGGPSLPSSSLSPLGFGGLPGMNPSTNHPPTGSHYMSSLEPSPSKSLDEKFQFSPQDIKMAEDVLAEIAGGRKGSSSVSSSPGLGLSSNEGTSSSVIHQTPSSLDNPQGSKDMSLGPISGMPMNSNGALNGSSAQGRLTPSGQGRVTPSSTSVHSSSPQGSNRGDVESNYDEDDDDLNKDIKYSKDIFTVSETKELGLVLKRSSADASLLPKEVRPAVVTLDTSMTGSKIIELSKGQGLIHPNLSSILGEDHPPPHPPPAPSPPLPKDSLNPPTPSVYLDNKKDAFSIQLQQFCHQQPVVVIRGIAGALKLDLGLFSTKSLVEANPDHPVEVRTQKQQAPDENFDSNGKRLWYCDSTRGVTTVAKYAQYQASSFQESLREEQEKTKGAVKDSDSDSNSSLTSKRKRFKTIKFGTNVDLSDEKKWRTQLHELTKLPSFCRVVSGNNMLSHVGHTILGMNTVQLYMKVPGSRTPGHQENNNFCSVNINIGPGDCEWFSVPEQYWGVIQDMCERNGVNYLHGSWWPILEDLYEEDVPVYRFIQKPGDLVWIGPGTVHWVQAIGWCNNIAWNVGPLTYRQYTLGVERYEYNKLQSYKSIVPMVTLSWNLAQNVGFSDPKLYNAIKITLMRSLRQVRMTLDFVEELKKEVKWHGRTPDEPAHYCEDCEVEVFNILFVTESEGQFLVHCQDCARKSSPTLTNFVVLNQYTLEELIQIYDKYKIHTDWSTEGTSSSEHKVSLAYPPLAIVPLSPSKGTQLNPANFQFHPCPDISLGKGKQVKARPKSQHK</sequence>
<feature type="compositionally biased region" description="Polar residues" evidence="13">
    <location>
        <begin position="557"/>
        <end position="579"/>
    </location>
</feature>
<accession>A0AAV2I5F6</accession>
<evidence type="ECO:0000256" key="5">
    <source>
        <dbReference type="ARBA" id="ARBA00022833"/>
    </source>
</evidence>
<evidence type="ECO:0000256" key="10">
    <source>
        <dbReference type="ARBA" id="ARBA00023242"/>
    </source>
</evidence>
<feature type="compositionally biased region" description="Pro residues" evidence="13">
    <location>
        <begin position="690"/>
        <end position="701"/>
    </location>
</feature>
<evidence type="ECO:0000256" key="11">
    <source>
        <dbReference type="ARBA" id="ARBA00034483"/>
    </source>
</evidence>
<keyword evidence="8" id="KW-0560">Oxidoreductase</keyword>
<reference evidence="15 16" key="1">
    <citation type="submission" date="2024-04" db="EMBL/GenBank/DDBJ databases">
        <authorList>
            <consortium name="Genoscope - CEA"/>
            <person name="William W."/>
        </authorList>
    </citation>
    <scope>NUCLEOTIDE SEQUENCE [LARGE SCALE GENOMIC DNA]</scope>
</reference>
<dbReference type="InterPro" id="IPR003347">
    <property type="entry name" value="JmjC_dom"/>
</dbReference>
<feature type="compositionally biased region" description="Pro residues" evidence="13">
    <location>
        <begin position="369"/>
        <end position="378"/>
    </location>
</feature>
<feature type="repeat" description="TPR" evidence="12">
    <location>
        <begin position="175"/>
        <end position="208"/>
    </location>
</feature>
<dbReference type="GO" id="GO:0044666">
    <property type="term" value="C:MLL3/4 complex"/>
    <property type="evidence" value="ECO:0007669"/>
    <property type="project" value="TreeGrafter"/>
</dbReference>
<keyword evidence="3" id="KW-0597">Phosphoprotein</keyword>
<dbReference type="Gene3D" id="1.20.58.1370">
    <property type="match status" value="1"/>
</dbReference>
<keyword evidence="5" id="KW-0862">Zinc</keyword>
<keyword evidence="4" id="KW-0479">Metal-binding</keyword>
<keyword evidence="7" id="KW-0223">Dioxygenase</keyword>
<dbReference type="GO" id="GO:0010468">
    <property type="term" value="P:regulation of gene expression"/>
    <property type="evidence" value="ECO:0007669"/>
    <property type="project" value="TreeGrafter"/>
</dbReference>
<feature type="region of interest" description="Disordered" evidence="13">
    <location>
        <begin position="320"/>
        <end position="384"/>
    </location>
</feature>
<dbReference type="InterPro" id="IPR046941">
    <property type="entry name" value="KDM6_GATAL_sf"/>
</dbReference>
<dbReference type="PANTHER" id="PTHR14017:SF1">
    <property type="entry name" value="LD02225P"/>
    <property type="match status" value="1"/>
</dbReference>
<evidence type="ECO:0000313" key="16">
    <source>
        <dbReference type="Proteomes" id="UP001497497"/>
    </source>
</evidence>
<name>A0AAV2I5F6_LYMST</name>
<evidence type="ECO:0000256" key="4">
    <source>
        <dbReference type="ARBA" id="ARBA00022723"/>
    </source>
</evidence>
<dbReference type="EMBL" id="CAXITT010000461">
    <property type="protein sequence ID" value="CAL1541948.1"/>
    <property type="molecule type" value="Genomic_DNA"/>
</dbReference>
<dbReference type="SUPFAM" id="SSF51197">
    <property type="entry name" value="Clavaminate synthase-like"/>
    <property type="match status" value="1"/>
</dbReference>
<dbReference type="FunFam" id="2.60.120.650:FF:000002">
    <property type="entry name" value="lysine-specific demethylase 6A isoform X2"/>
    <property type="match status" value="1"/>
</dbReference>
<dbReference type="Pfam" id="PF02373">
    <property type="entry name" value="JmjC"/>
    <property type="match status" value="1"/>
</dbReference>
<feature type="region of interest" description="Disordered" evidence="13">
    <location>
        <begin position="415"/>
        <end position="490"/>
    </location>
</feature>
<organism evidence="15 16">
    <name type="scientific">Lymnaea stagnalis</name>
    <name type="common">Great pond snail</name>
    <name type="synonym">Helix stagnalis</name>
    <dbReference type="NCBI Taxonomy" id="6523"/>
    <lineage>
        <taxon>Eukaryota</taxon>
        <taxon>Metazoa</taxon>
        <taxon>Spiralia</taxon>
        <taxon>Lophotrochozoa</taxon>
        <taxon>Mollusca</taxon>
        <taxon>Gastropoda</taxon>
        <taxon>Heterobranchia</taxon>
        <taxon>Euthyneura</taxon>
        <taxon>Panpulmonata</taxon>
        <taxon>Hygrophila</taxon>
        <taxon>Lymnaeoidea</taxon>
        <taxon>Lymnaeidae</taxon>
        <taxon>Lymnaea</taxon>
    </lineage>
</organism>
<evidence type="ECO:0000313" key="15">
    <source>
        <dbReference type="EMBL" id="CAL1541948.1"/>
    </source>
</evidence>
<dbReference type="InterPro" id="IPR011990">
    <property type="entry name" value="TPR-like_helical_dom_sf"/>
</dbReference>
<keyword evidence="10" id="KW-0539">Nucleus</keyword>
<dbReference type="SMART" id="SM00028">
    <property type="entry name" value="TPR"/>
    <property type="match status" value="5"/>
</dbReference>
<evidence type="ECO:0000256" key="9">
    <source>
        <dbReference type="ARBA" id="ARBA00023004"/>
    </source>
</evidence>
<dbReference type="Proteomes" id="UP001497497">
    <property type="component" value="Unassembled WGS sequence"/>
</dbReference>
<dbReference type="PANTHER" id="PTHR14017">
    <property type="entry name" value="LYSINE-SPECIFIC DEMETHYLASE"/>
    <property type="match status" value="1"/>
</dbReference>
<dbReference type="InterPro" id="IPR048560">
    <property type="entry name" value="KDM6A_B-like_GATAL"/>
</dbReference>
<evidence type="ECO:0000256" key="6">
    <source>
        <dbReference type="ARBA" id="ARBA00022853"/>
    </source>
</evidence>